<evidence type="ECO:0000313" key="1">
    <source>
        <dbReference type="EMBL" id="KAI1703450.1"/>
    </source>
</evidence>
<evidence type="ECO:0000313" key="2">
    <source>
        <dbReference type="Proteomes" id="UP001201812"/>
    </source>
</evidence>
<protein>
    <submittedName>
        <fullName evidence="1">Uncharacterized protein</fullName>
    </submittedName>
</protein>
<reference evidence="1" key="1">
    <citation type="submission" date="2022-01" db="EMBL/GenBank/DDBJ databases">
        <title>Genome Sequence Resource for Two Populations of Ditylenchus destructor, the Migratory Endoparasitic Phytonematode.</title>
        <authorList>
            <person name="Zhang H."/>
            <person name="Lin R."/>
            <person name="Xie B."/>
        </authorList>
    </citation>
    <scope>NUCLEOTIDE SEQUENCE</scope>
    <source>
        <strain evidence="1">BazhouSP</strain>
    </source>
</reference>
<gene>
    <name evidence="1" type="ORF">DdX_14874</name>
</gene>
<accession>A0AAD4R1B6</accession>
<name>A0AAD4R1B6_9BILA</name>
<keyword evidence="2" id="KW-1185">Reference proteome</keyword>
<dbReference type="EMBL" id="JAKKPZ010000082">
    <property type="protein sequence ID" value="KAI1703450.1"/>
    <property type="molecule type" value="Genomic_DNA"/>
</dbReference>
<organism evidence="1 2">
    <name type="scientific">Ditylenchus destructor</name>
    <dbReference type="NCBI Taxonomy" id="166010"/>
    <lineage>
        <taxon>Eukaryota</taxon>
        <taxon>Metazoa</taxon>
        <taxon>Ecdysozoa</taxon>
        <taxon>Nematoda</taxon>
        <taxon>Chromadorea</taxon>
        <taxon>Rhabditida</taxon>
        <taxon>Tylenchina</taxon>
        <taxon>Tylenchomorpha</taxon>
        <taxon>Sphaerularioidea</taxon>
        <taxon>Anguinidae</taxon>
        <taxon>Anguininae</taxon>
        <taxon>Ditylenchus</taxon>
    </lineage>
</organism>
<dbReference type="AlphaFoldDB" id="A0AAD4R1B6"/>
<comment type="caution">
    <text evidence="1">The sequence shown here is derived from an EMBL/GenBank/DDBJ whole genome shotgun (WGS) entry which is preliminary data.</text>
</comment>
<proteinExistence type="predicted"/>
<sequence length="181" mass="20614">MIQSMVHGHQHDADMQQFIRKISTQQAPTEPLDKVSPLSSRQSPTIAYGIGLAIAANSSQGQCQVQSGIQSENQTEVVTKSERLDWLKVPPTYERFRRSGSISARIEPRESRDRRKRNDVSNWPVFENVQLGGFWEILTIGFDFGFLALIFWTFEIFSLLINSECFNSLALLEKGDYTREA</sequence>
<dbReference type="Proteomes" id="UP001201812">
    <property type="component" value="Unassembled WGS sequence"/>
</dbReference>